<sequence>MVDPMGMRLQDIDTFTVSSIPHSDGFVMRARVNETFTTPLNTTDGGQMTVQSHQHSSGSSVPNLDRTILRSRG</sequence>
<proteinExistence type="predicted"/>
<feature type="compositionally biased region" description="Low complexity" evidence="1">
    <location>
        <begin position="50"/>
        <end position="61"/>
    </location>
</feature>
<gene>
    <name evidence="2" type="ORF">WICPIJ_004270</name>
</gene>
<protein>
    <submittedName>
        <fullName evidence="2">Uncharacterized protein</fullName>
    </submittedName>
</protein>
<reference evidence="2" key="2">
    <citation type="submission" date="2021-01" db="EMBL/GenBank/DDBJ databases">
        <authorList>
            <person name="Schikora-Tamarit M.A."/>
        </authorList>
    </citation>
    <scope>NUCLEOTIDE SEQUENCE</scope>
    <source>
        <strain evidence="2">CBS2887</strain>
    </source>
</reference>
<feature type="compositionally biased region" description="Polar residues" evidence="1">
    <location>
        <begin position="38"/>
        <end position="49"/>
    </location>
</feature>
<dbReference type="EMBL" id="JAEUBG010002350">
    <property type="protein sequence ID" value="KAH3684739.1"/>
    <property type="molecule type" value="Genomic_DNA"/>
</dbReference>
<name>A0A9P8TN20_WICPI</name>
<evidence type="ECO:0000313" key="2">
    <source>
        <dbReference type="EMBL" id="KAH3684739.1"/>
    </source>
</evidence>
<evidence type="ECO:0000256" key="1">
    <source>
        <dbReference type="SAM" id="MobiDB-lite"/>
    </source>
</evidence>
<evidence type="ECO:0000313" key="3">
    <source>
        <dbReference type="Proteomes" id="UP000774326"/>
    </source>
</evidence>
<dbReference type="AlphaFoldDB" id="A0A9P8TN20"/>
<feature type="region of interest" description="Disordered" evidence="1">
    <location>
        <begin position="38"/>
        <end position="73"/>
    </location>
</feature>
<keyword evidence="3" id="KW-1185">Reference proteome</keyword>
<organism evidence="2 3">
    <name type="scientific">Wickerhamomyces pijperi</name>
    <name type="common">Yeast</name>
    <name type="synonym">Pichia pijperi</name>
    <dbReference type="NCBI Taxonomy" id="599730"/>
    <lineage>
        <taxon>Eukaryota</taxon>
        <taxon>Fungi</taxon>
        <taxon>Dikarya</taxon>
        <taxon>Ascomycota</taxon>
        <taxon>Saccharomycotina</taxon>
        <taxon>Saccharomycetes</taxon>
        <taxon>Phaffomycetales</taxon>
        <taxon>Wickerhamomycetaceae</taxon>
        <taxon>Wickerhamomyces</taxon>
    </lineage>
</organism>
<comment type="caution">
    <text evidence="2">The sequence shown here is derived from an EMBL/GenBank/DDBJ whole genome shotgun (WGS) entry which is preliminary data.</text>
</comment>
<accession>A0A9P8TN20</accession>
<reference evidence="2" key="1">
    <citation type="journal article" date="2021" name="Open Biol.">
        <title>Shared evolutionary footprints suggest mitochondrial oxidative damage underlies multiple complex I losses in fungi.</title>
        <authorList>
            <person name="Schikora-Tamarit M.A."/>
            <person name="Marcet-Houben M."/>
            <person name="Nosek J."/>
            <person name="Gabaldon T."/>
        </authorList>
    </citation>
    <scope>NUCLEOTIDE SEQUENCE</scope>
    <source>
        <strain evidence="2">CBS2887</strain>
    </source>
</reference>
<dbReference type="Proteomes" id="UP000774326">
    <property type="component" value="Unassembled WGS sequence"/>
</dbReference>